<sequence>SRCPRGWKVHNKKCYNISTDERNWNDAKQECESSNSHLIIINAPEEQNFIIKTVKDKKENYWIGLTDRAEEGKWKWVDGSTA</sequence>
<dbReference type="GO" id="GO:0030246">
    <property type="term" value="F:carbohydrate binding"/>
    <property type="evidence" value="ECO:0007669"/>
    <property type="project" value="UniProtKB-KW"/>
</dbReference>
<reference evidence="4 5" key="1">
    <citation type="journal article" date="2018" name="Nat. Ecol. Evol.">
        <title>Shark genomes provide insights into elasmobranch evolution and the origin of vertebrates.</title>
        <authorList>
            <person name="Hara Y"/>
            <person name="Yamaguchi K"/>
            <person name="Onimaru K"/>
            <person name="Kadota M"/>
            <person name="Koyanagi M"/>
            <person name="Keeley SD"/>
            <person name="Tatsumi K"/>
            <person name="Tanaka K"/>
            <person name="Motone F"/>
            <person name="Kageyama Y"/>
            <person name="Nozu R"/>
            <person name="Adachi N"/>
            <person name="Nishimura O"/>
            <person name="Nakagawa R"/>
            <person name="Tanegashima C"/>
            <person name="Kiyatake I"/>
            <person name="Matsumoto R"/>
            <person name="Murakumo K"/>
            <person name="Nishida K"/>
            <person name="Terakita A"/>
            <person name="Kuratani S"/>
            <person name="Sato K"/>
            <person name="Hyodo S Kuraku.S."/>
        </authorList>
    </citation>
    <scope>NUCLEOTIDE SEQUENCE [LARGE SCALE GENOMIC DNA]</scope>
</reference>
<dbReference type="OrthoDB" id="6133475at2759"/>
<dbReference type="Proteomes" id="UP000288216">
    <property type="component" value="Unassembled WGS sequence"/>
</dbReference>
<dbReference type="PROSITE" id="PS50041">
    <property type="entry name" value="C_TYPE_LECTIN_2"/>
    <property type="match status" value="1"/>
</dbReference>
<dbReference type="AlphaFoldDB" id="A0A401Q8E0"/>
<dbReference type="PANTHER" id="PTHR46746">
    <property type="entry name" value="KILLER CELL LECTIN-LIKE RECEPTOR SUBFAMILY F MEMBER 2"/>
    <property type="match status" value="1"/>
</dbReference>
<organism evidence="4 5">
    <name type="scientific">Scyliorhinus torazame</name>
    <name type="common">Cloudy catshark</name>
    <name type="synonym">Catulus torazame</name>
    <dbReference type="NCBI Taxonomy" id="75743"/>
    <lineage>
        <taxon>Eukaryota</taxon>
        <taxon>Metazoa</taxon>
        <taxon>Chordata</taxon>
        <taxon>Craniata</taxon>
        <taxon>Vertebrata</taxon>
        <taxon>Chondrichthyes</taxon>
        <taxon>Elasmobranchii</taxon>
        <taxon>Galeomorphii</taxon>
        <taxon>Galeoidea</taxon>
        <taxon>Carcharhiniformes</taxon>
        <taxon>Scyliorhinidae</taxon>
        <taxon>Scyliorhinus</taxon>
    </lineage>
</organism>
<dbReference type="SUPFAM" id="SSF56436">
    <property type="entry name" value="C-type lectin-like"/>
    <property type="match status" value="1"/>
</dbReference>
<feature type="non-terminal residue" evidence="4">
    <location>
        <position position="1"/>
    </location>
</feature>
<dbReference type="InterPro" id="IPR016187">
    <property type="entry name" value="CTDL_fold"/>
</dbReference>
<gene>
    <name evidence="4" type="ORF">scyTo_0023014</name>
</gene>
<proteinExistence type="predicted"/>
<dbReference type="Gene3D" id="3.10.100.10">
    <property type="entry name" value="Mannose-Binding Protein A, subunit A"/>
    <property type="match status" value="1"/>
</dbReference>
<evidence type="ECO:0000313" key="5">
    <source>
        <dbReference type="Proteomes" id="UP000288216"/>
    </source>
</evidence>
<dbReference type="STRING" id="75743.A0A401Q8E0"/>
<comment type="caution">
    <text evidence="4">The sequence shown here is derived from an EMBL/GenBank/DDBJ whole genome shotgun (WGS) entry which is preliminary data.</text>
</comment>
<keyword evidence="5" id="KW-1185">Reference proteome</keyword>
<feature type="domain" description="C-type lectin" evidence="3">
    <location>
        <begin position="10"/>
        <end position="82"/>
    </location>
</feature>
<dbReference type="InterPro" id="IPR001304">
    <property type="entry name" value="C-type_lectin-like"/>
</dbReference>
<dbReference type="OMA" id="REEDKFW"/>
<dbReference type="InterPro" id="IPR051379">
    <property type="entry name" value="C-type_Lectin_Receptor_IMM"/>
</dbReference>
<dbReference type="InterPro" id="IPR016186">
    <property type="entry name" value="C-type_lectin-like/link_sf"/>
</dbReference>
<protein>
    <recommendedName>
        <fullName evidence="3">C-type lectin domain-containing protein</fullName>
    </recommendedName>
</protein>
<dbReference type="SMART" id="SM00034">
    <property type="entry name" value="CLECT"/>
    <property type="match status" value="1"/>
</dbReference>
<evidence type="ECO:0000256" key="1">
    <source>
        <dbReference type="ARBA" id="ARBA00022734"/>
    </source>
</evidence>
<accession>A0A401Q8E0</accession>
<feature type="non-terminal residue" evidence="4">
    <location>
        <position position="82"/>
    </location>
</feature>
<keyword evidence="1" id="KW-0430">Lectin</keyword>
<evidence type="ECO:0000313" key="4">
    <source>
        <dbReference type="EMBL" id="GCB81640.1"/>
    </source>
</evidence>
<evidence type="ECO:0000256" key="2">
    <source>
        <dbReference type="ARBA" id="ARBA00023157"/>
    </source>
</evidence>
<dbReference type="EMBL" id="BFAA01025545">
    <property type="protein sequence ID" value="GCB81640.1"/>
    <property type="molecule type" value="Genomic_DNA"/>
</dbReference>
<evidence type="ECO:0000259" key="3">
    <source>
        <dbReference type="PROSITE" id="PS50041"/>
    </source>
</evidence>
<dbReference type="Pfam" id="PF00059">
    <property type="entry name" value="Lectin_C"/>
    <property type="match status" value="1"/>
</dbReference>
<keyword evidence="2" id="KW-1015">Disulfide bond</keyword>
<name>A0A401Q8E0_SCYTO</name>
<dbReference type="PANTHER" id="PTHR46746:SF9">
    <property type="entry name" value="CD209 ANTIGEN-LIKE PROTEIN C-LIKE"/>
    <property type="match status" value="1"/>
</dbReference>